<dbReference type="PANTHER" id="PTHR11407:SF69">
    <property type="entry name" value="LYSOZYME C, MILK ISOZYME"/>
    <property type="match status" value="1"/>
</dbReference>
<dbReference type="OrthoDB" id="17373at2759"/>
<dbReference type="InterPro" id="IPR023346">
    <property type="entry name" value="Lysozyme-like_dom_sf"/>
</dbReference>
<dbReference type="FunFam" id="1.10.530.10:FF:000001">
    <property type="entry name" value="Lysozyme C"/>
    <property type="match status" value="1"/>
</dbReference>
<evidence type="ECO:0000313" key="5">
    <source>
        <dbReference type="EMBL" id="KAJ7317588.1"/>
    </source>
</evidence>
<feature type="chain" id="PRO_5040488123" description="Lysozyme" evidence="4">
    <location>
        <begin position="19"/>
        <end position="172"/>
    </location>
</feature>
<reference evidence="5" key="1">
    <citation type="journal article" date="2023" name="DNA Res.">
        <title>Chromosome-level genome assembly of Phrynocephalus forsythii using third-generation DNA sequencing and Hi-C analysis.</title>
        <authorList>
            <person name="Qi Y."/>
            <person name="Zhao W."/>
            <person name="Zhao Y."/>
            <person name="Niu C."/>
            <person name="Cao S."/>
            <person name="Zhang Y."/>
        </authorList>
    </citation>
    <scope>NUCLEOTIDE SEQUENCE</scope>
    <source>
        <tissue evidence="5">Muscle</tissue>
    </source>
</reference>
<dbReference type="Proteomes" id="UP001142489">
    <property type="component" value="Unassembled WGS sequence"/>
</dbReference>
<evidence type="ECO:0000256" key="4">
    <source>
        <dbReference type="SAM" id="SignalP"/>
    </source>
</evidence>
<comment type="similarity">
    <text evidence="1 3">Belongs to the glycosyl hydrolase 22 family.</text>
</comment>
<dbReference type="GO" id="GO:0003796">
    <property type="term" value="F:lysozyme activity"/>
    <property type="evidence" value="ECO:0007669"/>
    <property type="project" value="InterPro"/>
</dbReference>
<dbReference type="EMBL" id="JAPFRF010000011">
    <property type="protein sequence ID" value="KAJ7317588.1"/>
    <property type="molecule type" value="Genomic_DNA"/>
</dbReference>
<accession>A0A9Q0XMN6</accession>
<evidence type="ECO:0000256" key="1">
    <source>
        <dbReference type="ARBA" id="ARBA00010859"/>
    </source>
</evidence>
<proteinExistence type="inferred from homology"/>
<dbReference type="SUPFAM" id="SSF53955">
    <property type="entry name" value="Lysozyme-like"/>
    <property type="match status" value="1"/>
</dbReference>
<evidence type="ECO:0008006" key="7">
    <source>
        <dbReference type="Google" id="ProtNLM"/>
    </source>
</evidence>
<gene>
    <name evidence="5" type="ORF">JRQ81_003750</name>
</gene>
<keyword evidence="2" id="KW-1015">Disulfide bond</keyword>
<dbReference type="SMART" id="SM00263">
    <property type="entry name" value="LYZ1"/>
    <property type="match status" value="1"/>
</dbReference>
<name>A0A9Q0XMN6_9SAUR</name>
<evidence type="ECO:0000256" key="3">
    <source>
        <dbReference type="RuleBase" id="RU004440"/>
    </source>
</evidence>
<organism evidence="5 6">
    <name type="scientific">Phrynocephalus forsythii</name>
    <dbReference type="NCBI Taxonomy" id="171643"/>
    <lineage>
        <taxon>Eukaryota</taxon>
        <taxon>Metazoa</taxon>
        <taxon>Chordata</taxon>
        <taxon>Craniata</taxon>
        <taxon>Vertebrata</taxon>
        <taxon>Euteleostomi</taxon>
        <taxon>Lepidosauria</taxon>
        <taxon>Squamata</taxon>
        <taxon>Bifurcata</taxon>
        <taxon>Unidentata</taxon>
        <taxon>Episquamata</taxon>
        <taxon>Toxicofera</taxon>
        <taxon>Iguania</taxon>
        <taxon>Acrodonta</taxon>
        <taxon>Agamidae</taxon>
        <taxon>Agaminae</taxon>
        <taxon>Phrynocephalus</taxon>
    </lineage>
</organism>
<comment type="caution">
    <text evidence="5">The sequence shown here is derived from an EMBL/GenBank/DDBJ whole genome shotgun (WGS) entry which is preliminary data.</text>
</comment>
<dbReference type="PRINTS" id="PR00137">
    <property type="entry name" value="LYSOZYME"/>
</dbReference>
<dbReference type="Gene3D" id="1.10.530.10">
    <property type="match status" value="1"/>
</dbReference>
<keyword evidence="4" id="KW-0732">Signal</keyword>
<feature type="signal peptide" evidence="4">
    <location>
        <begin position="1"/>
        <end position="18"/>
    </location>
</feature>
<protein>
    <recommendedName>
        <fullName evidence="7">Lysozyme</fullName>
    </recommendedName>
</protein>
<evidence type="ECO:0000256" key="2">
    <source>
        <dbReference type="ARBA" id="ARBA00023157"/>
    </source>
</evidence>
<evidence type="ECO:0000313" key="6">
    <source>
        <dbReference type="Proteomes" id="UP001142489"/>
    </source>
</evidence>
<sequence length="172" mass="19940">MKTVCLALFYLFVVTNKAKVFHACDLYYELKLLGMDPFKGFYSEQYVCTADYSSRLDTLYYENTRGIPRYGIFQLSGLEWCDNGRHKSQNKCNTSCDNFLDDSVIDDALCVKMVVESTMDMSAWPVFKKYCTKEVTFRYFRGCLFGKARQTRQLSKLMMNPAAEDRSKLVPS</sequence>
<dbReference type="InterPro" id="IPR001916">
    <property type="entry name" value="Glyco_hydro_22"/>
</dbReference>
<keyword evidence="6" id="KW-1185">Reference proteome</keyword>
<dbReference type="PANTHER" id="PTHR11407">
    <property type="entry name" value="LYSOZYME C"/>
    <property type="match status" value="1"/>
</dbReference>
<dbReference type="PRINTS" id="PR00135">
    <property type="entry name" value="LYZLACT"/>
</dbReference>
<dbReference type="Pfam" id="PF00062">
    <property type="entry name" value="Lys"/>
    <property type="match status" value="1"/>
</dbReference>
<dbReference type="InterPro" id="IPR000974">
    <property type="entry name" value="Glyco_hydro_22_lys"/>
</dbReference>
<dbReference type="PROSITE" id="PS51348">
    <property type="entry name" value="GLYCOSYL_HYDROL_F22_2"/>
    <property type="match status" value="1"/>
</dbReference>
<dbReference type="AlphaFoldDB" id="A0A9Q0XMN6"/>